<dbReference type="AlphaFoldDB" id="A0A5B8NKM4"/>
<protein>
    <recommendedName>
        <fullName evidence="4">WXG100 family type VII secretion target</fullName>
    </recommendedName>
</protein>
<dbReference type="SUPFAM" id="SSF158414">
    <property type="entry name" value="HP0062-like"/>
    <property type="match status" value="1"/>
</dbReference>
<keyword evidence="3" id="KW-1185">Reference proteome</keyword>
<name>A0A5B8NKM4_9CHRO</name>
<dbReference type="RefSeq" id="WP_146295479.1">
    <property type="nucleotide sequence ID" value="NZ_CP042326.1"/>
</dbReference>
<feature type="compositionally biased region" description="Basic and acidic residues" evidence="1">
    <location>
        <begin position="218"/>
        <end position="227"/>
    </location>
</feature>
<proteinExistence type="predicted"/>
<evidence type="ECO:0000313" key="3">
    <source>
        <dbReference type="Proteomes" id="UP000318453"/>
    </source>
</evidence>
<evidence type="ECO:0000256" key="1">
    <source>
        <dbReference type="SAM" id="MobiDB-lite"/>
    </source>
</evidence>
<dbReference type="Gene3D" id="1.10.287.850">
    <property type="entry name" value="HP0062-like domain"/>
    <property type="match status" value="1"/>
</dbReference>
<dbReference type="EMBL" id="CP042326">
    <property type="protein sequence ID" value="QDZ39883.1"/>
    <property type="molecule type" value="Genomic_DNA"/>
</dbReference>
<dbReference type="Proteomes" id="UP000318453">
    <property type="component" value="Chromosome"/>
</dbReference>
<accession>A0A5B8NKM4</accession>
<dbReference type="InterPro" id="IPR029013">
    <property type="entry name" value="HP0062-like_sf"/>
</dbReference>
<sequence length="227" mass="26787">MSQHFSFSLQDTEIFKRTLEKFKQELTSRWDDVSNQWSNLEATWYDQEYDKFAPLYEKIAYLYEEASHDLINHQDFLQRQIESSNKLAYLALYLDGFSPSPLQSNFLESSAKSQQTYQEDSQNNKKINRKKVKQQLDHFKAVLGVGTLLLPTQVVLPCEFSNQHEVVICCEDDYWSPILVGLDDDDALKEGYLLWEEERNRRINKRGKAMDYTNSQPKESRDYFPPN</sequence>
<evidence type="ECO:0008006" key="4">
    <source>
        <dbReference type="Google" id="ProtNLM"/>
    </source>
</evidence>
<gene>
    <name evidence="2" type="ORF">FRE64_07970</name>
</gene>
<reference evidence="2" key="1">
    <citation type="submission" date="2019-08" db="EMBL/GenBank/DDBJ databases">
        <title>Carotenoids and Carotenoid Binding Proteins in the Halophilic Cyanobacterium Euhalothece sp. ZM00.</title>
        <authorList>
            <person name="Cho S.M."/>
            <person name="Song J.Y."/>
            <person name="Park Y.-I."/>
        </authorList>
    </citation>
    <scope>NUCLEOTIDE SEQUENCE [LARGE SCALE GENOMIC DNA]</scope>
    <source>
        <strain evidence="2">Z-M001</strain>
    </source>
</reference>
<organism evidence="2 3">
    <name type="scientific">Euhalothece natronophila Z-M001</name>
    <dbReference type="NCBI Taxonomy" id="522448"/>
    <lineage>
        <taxon>Bacteria</taxon>
        <taxon>Bacillati</taxon>
        <taxon>Cyanobacteriota</taxon>
        <taxon>Cyanophyceae</taxon>
        <taxon>Oscillatoriophycideae</taxon>
        <taxon>Chroococcales</taxon>
        <taxon>Halothecacae</taxon>
        <taxon>Halothece cluster</taxon>
        <taxon>Euhalothece</taxon>
    </lineage>
</organism>
<dbReference type="KEGG" id="enn:FRE64_07970"/>
<dbReference type="OrthoDB" id="470208at2"/>
<evidence type="ECO:0000313" key="2">
    <source>
        <dbReference type="EMBL" id="QDZ39883.1"/>
    </source>
</evidence>
<feature type="region of interest" description="Disordered" evidence="1">
    <location>
        <begin position="206"/>
        <end position="227"/>
    </location>
</feature>